<sequence length="435" mass="49687">MLLPRLLSLLSLLMLVAASMPVAKYRPLPSLREQDAMEKKWVEKRHRLIPKILRAHGYDAWIITMREYAEDTVFRSLVSTTTTFSARRRTLFLFHTHPNITSPIHLVDNKPEIWDELNRVLDAIQPERIAVNIDEDMAFSDGLHTGEGRLLTSKLDTNLMMENVWAMVQEGFSEQVVQVGKTTAEDLEWWFRDVMRWRIGTGTWFPPTVDIYRSPSEPSLEQDPHMREGDMLHVDIGITAMGMNTDTQHLGYILRANETSPPRSLVRGLHRANRMQDMNRREMVPGRTGDEVFFAVKRAMKNEGLEGDVYSHPIGDYGHSAGAIIGMANWQDSIPGGGQNKVLKHYWTSVELAGFGAVPEWGVEKQRFELEEDVYWQESTNTFEWVFGQQTEFHLVQPKKGGDNNPKSDLGTSATSLSLVEGLGKLLGWHFARWL</sequence>
<dbReference type="InterPro" id="IPR036005">
    <property type="entry name" value="Creatinase/aminopeptidase-like"/>
</dbReference>
<gene>
    <name evidence="3" type="ORF">EHS25_006124</name>
</gene>
<keyword evidence="4" id="KW-1185">Reference proteome</keyword>
<dbReference type="Proteomes" id="UP000279259">
    <property type="component" value="Unassembled WGS sequence"/>
</dbReference>
<feature type="signal peptide" evidence="1">
    <location>
        <begin position="1"/>
        <end position="18"/>
    </location>
</feature>
<dbReference type="InterPro" id="IPR000994">
    <property type="entry name" value="Pept_M24"/>
</dbReference>
<evidence type="ECO:0000259" key="2">
    <source>
        <dbReference type="Pfam" id="PF00557"/>
    </source>
</evidence>
<dbReference type="SUPFAM" id="SSF55920">
    <property type="entry name" value="Creatinase/aminopeptidase"/>
    <property type="match status" value="1"/>
</dbReference>
<dbReference type="Gene3D" id="3.90.230.10">
    <property type="entry name" value="Creatinase/methionine aminopeptidase superfamily"/>
    <property type="match status" value="1"/>
</dbReference>
<evidence type="ECO:0000313" key="4">
    <source>
        <dbReference type="Proteomes" id="UP000279259"/>
    </source>
</evidence>
<dbReference type="Pfam" id="PF00557">
    <property type="entry name" value="Peptidase_M24"/>
    <property type="match status" value="1"/>
</dbReference>
<reference evidence="3 4" key="1">
    <citation type="submission" date="2018-11" db="EMBL/GenBank/DDBJ databases">
        <title>Genome sequence of Saitozyma podzolica DSM 27192.</title>
        <authorList>
            <person name="Aliyu H."/>
            <person name="Gorte O."/>
            <person name="Ochsenreither K."/>
        </authorList>
    </citation>
    <scope>NUCLEOTIDE SEQUENCE [LARGE SCALE GENOMIC DNA]</scope>
    <source>
        <strain evidence="3 4">DSM 27192</strain>
    </source>
</reference>
<feature type="chain" id="PRO_5019486358" description="Peptidase M24 domain-containing protein" evidence="1">
    <location>
        <begin position="19"/>
        <end position="435"/>
    </location>
</feature>
<dbReference type="AlphaFoldDB" id="A0A427XTY1"/>
<organism evidence="3 4">
    <name type="scientific">Saitozyma podzolica</name>
    <dbReference type="NCBI Taxonomy" id="1890683"/>
    <lineage>
        <taxon>Eukaryota</taxon>
        <taxon>Fungi</taxon>
        <taxon>Dikarya</taxon>
        <taxon>Basidiomycota</taxon>
        <taxon>Agaricomycotina</taxon>
        <taxon>Tremellomycetes</taxon>
        <taxon>Tremellales</taxon>
        <taxon>Trimorphomycetaceae</taxon>
        <taxon>Saitozyma</taxon>
    </lineage>
</organism>
<proteinExistence type="predicted"/>
<dbReference type="STRING" id="1890683.A0A427XTY1"/>
<feature type="domain" description="Peptidase M24" evidence="2">
    <location>
        <begin position="176"/>
        <end position="335"/>
    </location>
</feature>
<evidence type="ECO:0000313" key="3">
    <source>
        <dbReference type="EMBL" id="RSH82191.1"/>
    </source>
</evidence>
<name>A0A427XTY1_9TREE</name>
<accession>A0A427XTY1</accession>
<dbReference type="EMBL" id="RSCD01000028">
    <property type="protein sequence ID" value="RSH82191.1"/>
    <property type="molecule type" value="Genomic_DNA"/>
</dbReference>
<dbReference type="OrthoDB" id="3632757at2759"/>
<evidence type="ECO:0000256" key="1">
    <source>
        <dbReference type="SAM" id="SignalP"/>
    </source>
</evidence>
<protein>
    <recommendedName>
        <fullName evidence="2">Peptidase M24 domain-containing protein</fullName>
    </recommendedName>
</protein>
<keyword evidence="1" id="KW-0732">Signal</keyword>
<comment type="caution">
    <text evidence="3">The sequence shown here is derived from an EMBL/GenBank/DDBJ whole genome shotgun (WGS) entry which is preliminary data.</text>
</comment>